<comment type="function">
    <text evidence="10 11">Catalyzes the first step in hexosamine metabolism, converting fructose-6P into glucosamine-6P using glutamine as a nitrogen source.</text>
</comment>
<feature type="active site" description="For Fru-6P isomerization activity" evidence="11">
    <location>
        <position position="600"/>
    </location>
</feature>
<dbReference type="GO" id="GO:0005737">
    <property type="term" value="C:cytoplasm"/>
    <property type="evidence" value="ECO:0007669"/>
    <property type="project" value="UniProtKB-SubCell"/>
</dbReference>
<dbReference type="CDD" id="cd05009">
    <property type="entry name" value="SIS_GlmS_GlmD_2"/>
    <property type="match status" value="1"/>
</dbReference>
<dbReference type="InterPro" id="IPR001347">
    <property type="entry name" value="SIS_dom"/>
</dbReference>
<comment type="catalytic activity">
    <reaction evidence="1 11">
        <text>D-fructose 6-phosphate + L-glutamine = D-glucosamine 6-phosphate + L-glutamate</text>
        <dbReference type="Rhea" id="RHEA:13237"/>
        <dbReference type="ChEBI" id="CHEBI:29985"/>
        <dbReference type="ChEBI" id="CHEBI:58359"/>
        <dbReference type="ChEBI" id="CHEBI:58725"/>
        <dbReference type="ChEBI" id="CHEBI:61527"/>
        <dbReference type="EC" id="2.6.1.16"/>
    </reaction>
</comment>
<organism evidence="14 15">
    <name type="scientific">Halorarum halophilum</name>
    <dbReference type="NCBI Taxonomy" id="2743090"/>
    <lineage>
        <taxon>Archaea</taxon>
        <taxon>Methanobacteriati</taxon>
        <taxon>Methanobacteriota</taxon>
        <taxon>Stenosarchaea group</taxon>
        <taxon>Halobacteria</taxon>
        <taxon>Halobacteriales</taxon>
        <taxon>Haloferacaceae</taxon>
        <taxon>Halorarum</taxon>
    </lineage>
</organism>
<evidence type="ECO:0000256" key="3">
    <source>
        <dbReference type="ARBA" id="ARBA00012916"/>
    </source>
</evidence>
<protein>
    <recommendedName>
        <fullName evidence="4 11">Glutamine--fructose-6-phosphate aminotransferase [isomerizing]</fullName>
        <ecNumber evidence="3 11">2.6.1.16</ecNumber>
    </recommendedName>
    <alternativeName>
        <fullName evidence="11">D-fructose-6-phosphate amidotransferase</fullName>
    </alternativeName>
    <alternativeName>
        <fullName evidence="11">GFAT</fullName>
    </alternativeName>
    <alternativeName>
        <fullName evidence="11">Glucosamine-6-phosphate synthase</fullName>
    </alternativeName>
    <alternativeName>
        <fullName evidence="11">Hexosephosphate aminotransferase</fullName>
    </alternativeName>
    <alternativeName>
        <fullName evidence="11">L-glutamine--D-fructose-6-phosphate amidotransferase</fullName>
    </alternativeName>
</protein>
<evidence type="ECO:0000259" key="13">
    <source>
        <dbReference type="PROSITE" id="PS51464"/>
    </source>
</evidence>
<evidence type="ECO:0000256" key="2">
    <source>
        <dbReference type="ARBA" id="ARBA00004496"/>
    </source>
</evidence>
<sequence>MCGITACVADGDVVDELLTGLANLEYRGYDSSGIAVPRGDDDITVLKRAGEIDALRDAVAETTLAANIGIGHTRWSTHGAPTDANAHPHTDCTGAVSVVHNGIIENHEALRDELRERGHRFTSDTDTEVIPHLIEEGLSDGLATDEAFRRAVDRLEGSFAVVLLAAGETSLYATRRGSPLVLGLGEDRQFLASDVPSFLEFTDRVVHLEDGDVVEVDRDGYAVTDSDGAHVTREPTTVDWQPEDAERDGYEHYMLKEINEQPKALDRTIRGRIQDDGSVSLSSFPLGAFADVSDVQFVACGTSHHAALYAREHLVEQGVPAYAFRAGEYATTPAPIGENTLVVAVTQSGETADTLQSVRHAREAGARTLAVTNVVGSTAARECDDALFIRAGPEIGVAATKTFSSQVAALSLLGERIVEDVTGSPSEGHAERAAAFRRLPTDVQRVLEESPVDRLADEYRGCDAYFFIGRGVGHPVALEGALKFKEITYEHAEGFGSAQLKHGPLALVTEDTPVVAVFDGRHQGKALANVEEVRARGAPVIAIGGEGSREVRELADEFLPVPDTHPDATGVLANVQLQLVSYHVADLLGRAIDKPRNLAKSVTVE</sequence>
<dbReference type="PANTHER" id="PTHR10937:SF0">
    <property type="entry name" value="GLUTAMINE--FRUCTOSE-6-PHOSPHATE TRANSAMINASE (ISOMERIZING)"/>
    <property type="match status" value="1"/>
</dbReference>
<comment type="subcellular location">
    <subcellularLocation>
        <location evidence="2 11">Cytoplasm</location>
    </subcellularLocation>
</comment>
<comment type="subunit">
    <text evidence="11">Homodimer.</text>
</comment>
<name>A0A7D5GEH3_9EURY</name>
<dbReference type="InterPro" id="IPR029055">
    <property type="entry name" value="Ntn_hydrolases_N"/>
</dbReference>
<dbReference type="Gene3D" id="3.60.20.10">
    <property type="entry name" value="Glutamine Phosphoribosylpyrophosphate, subunit 1, domain 1"/>
    <property type="match status" value="1"/>
</dbReference>
<dbReference type="FunFam" id="3.60.20.10:FF:000006">
    <property type="entry name" value="Glutamine--fructose-6-phosphate aminotransferase [isomerizing]"/>
    <property type="match status" value="1"/>
</dbReference>
<evidence type="ECO:0000256" key="1">
    <source>
        <dbReference type="ARBA" id="ARBA00001031"/>
    </source>
</evidence>
<evidence type="ECO:0000313" key="15">
    <source>
        <dbReference type="Proteomes" id="UP000509750"/>
    </source>
</evidence>
<evidence type="ECO:0000256" key="8">
    <source>
        <dbReference type="ARBA" id="ARBA00022737"/>
    </source>
</evidence>
<keyword evidence="5 11" id="KW-0963">Cytoplasm</keyword>
<dbReference type="Proteomes" id="UP000509750">
    <property type="component" value="Plasmid unnamed1"/>
</dbReference>
<evidence type="ECO:0000256" key="10">
    <source>
        <dbReference type="ARBA" id="ARBA00055466"/>
    </source>
</evidence>
<keyword evidence="7 11" id="KW-0808">Transferase</keyword>
<dbReference type="GO" id="GO:0006002">
    <property type="term" value="P:fructose 6-phosphate metabolic process"/>
    <property type="evidence" value="ECO:0007669"/>
    <property type="project" value="TreeGrafter"/>
</dbReference>
<gene>
    <name evidence="11 14" type="primary">glmS</name>
    <name evidence="14" type="ORF">HUG10_19480</name>
</gene>
<dbReference type="InterPro" id="IPR046348">
    <property type="entry name" value="SIS_dom_sf"/>
</dbReference>
<evidence type="ECO:0000256" key="11">
    <source>
        <dbReference type="HAMAP-Rule" id="MF_00164"/>
    </source>
</evidence>
<feature type="domain" description="SIS" evidence="13">
    <location>
        <begin position="455"/>
        <end position="595"/>
    </location>
</feature>
<dbReference type="InterPro" id="IPR035466">
    <property type="entry name" value="GlmS/AgaS_SIS"/>
</dbReference>
<dbReference type="InterPro" id="IPR017932">
    <property type="entry name" value="GATase_2_dom"/>
</dbReference>
<dbReference type="GO" id="GO:0004360">
    <property type="term" value="F:glutamine-fructose-6-phosphate transaminase (isomerizing) activity"/>
    <property type="evidence" value="ECO:0007669"/>
    <property type="project" value="UniProtKB-UniRule"/>
</dbReference>
<dbReference type="EC" id="2.6.1.16" evidence="3 11"/>
<feature type="initiator methionine" description="Removed" evidence="11">
    <location>
        <position position="1"/>
    </location>
</feature>
<dbReference type="OrthoDB" id="372195at2157"/>
<evidence type="ECO:0000256" key="5">
    <source>
        <dbReference type="ARBA" id="ARBA00022490"/>
    </source>
</evidence>
<feature type="domain" description="SIS" evidence="13">
    <location>
        <begin position="285"/>
        <end position="424"/>
    </location>
</feature>
<dbReference type="SUPFAM" id="SSF56235">
    <property type="entry name" value="N-terminal nucleophile aminohydrolases (Ntn hydrolases)"/>
    <property type="match status" value="1"/>
</dbReference>
<evidence type="ECO:0000259" key="12">
    <source>
        <dbReference type="PROSITE" id="PS51278"/>
    </source>
</evidence>
<keyword evidence="14" id="KW-0614">Plasmid</keyword>
<keyword evidence="8" id="KW-0677">Repeat</keyword>
<dbReference type="InterPro" id="IPR005855">
    <property type="entry name" value="GFAT"/>
</dbReference>
<dbReference type="EMBL" id="CP058530">
    <property type="protein sequence ID" value="QLG29785.1"/>
    <property type="molecule type" value="Genomic_DNA"/>
</dbReference>
<dbReference type="InterPro" id="IPR035490">
    <property type="entry name" value="GlmS/FrlB_SIS"/>
</dbReference>
<dbReference type="RefSeq" id="WP_179171359.1">
    <property type="nucleotide sequence ID" value="NZ_CP058530.1"/>
</dbReference>
<dbReference type="Pfam" id="PF01380">
    <property type="entry name" value="SIS"/>
    <property type="match status" value="2"/>
</dbReference>
<reference evidence="14 15" key="1">
    <citation type="submission" date="2020-07" db="EMBL/GenBank/DDBJ databases">
        <title>Gai3-2, isolated from salt lake.</title>
        <authorList>
            <person name="Cui H."/>
            <person name="Shi X."/>
        </authorList>
    </citation>
    <scope>NUCLEOTIDE SEQUENCE [LARGE SCALE GENOMIC DNA]</scope>
    <source>
        <strain evidence="14 15">Gai3-2</strain>
        <plasmid evidence="14 15">unnamed1</plasmid>
    </source>
</reference>
<proteinExistence type="inferred from homology"/>
<dbReference type="GO" id="GO:0097367">
    <property type="term" value="F:carbohydrate derivative binding"/>
    <property type="evidence" value="ECO:0007669"/>
    <property type="project" value="InterPro"/>
</dbReference>
<evidence type="ECO:0000256" key="9">
    <source>
        <dbReference type="ARBA" id="ARBA00022962"/>
    </source>
</evidence>
<feature type="active site" description="Nucleophile; for GATase activity" evidence="11">
    <location>
        <position position="2"/>
    </location>
</feature>
<dbReference type="NCBIfam" id="TIGR01135">
    <property type="entry name" value="glmS"/>
    <property type="match status" value="1"/>
</dbReference>
<evidence type="ECO:0000256" key="4">
    <source>
        <dbReference type="ARBA" id="ARBA00016090"/>
    </source>
</evidence>
<dbReference type="KEGG" id="halg:HUG10_19480"/>
<accession>A0A7D5GEH3</accession>
<dbReference type="SUPFAM" id="SSF53697">
    <property type="entry name" value="SIS domain"/>
    <property type="match status" value="1"/>
</dbReference>
<dbReference type="Gene3D" id="3.40.50.10490">
    <property type="entry name" value="Glucose-6-phosphate isomerase like protein, domain 1"/>
    <property type="match status" value="2"/>
</dbReference>
<dbReference type="GO" id="GO:0006047">
    <property type="term" value="P:UDP-N-acetylglucosamine metabolic process"/>
    <property type="evidence" value="ECO:0007669"/>
    <property type="project" value="TreeGrafter"/>
</dbReference>
<keyword evidence="9" id="KW-0315">Glutamine amidotransferase</keyword>
<evidence type="ECO:0000313" key="14">
    <source>
        <dbReference type="EMBL" id="QLG29785.1"/>
    </source>
</evidence>
<dbReference type="NCBIfam" id="NF001484">
    <property type="entry name" value="PRK00331.1"/>
    <property type="match status" value="1"/>
</dbReference>
<feature type="domain" description="Glutamine amidotransferase type-2" evidence="12">
    <location>
        <begin position="2"/>
        <end position="219"/>
    </location>
</feature>
<dbReference type="AlphaFoldDB" id="A0A7D5GEH3"/>
<dbReference type="PROSITE" id="PS51464">
    <property type="entry name" value="SIS"/>
    <property type="match status" value="2"/>
</dbReference>
<dbReference type="PROSITE" id="PS51278">
    <property type="entry name" value="GATASE_TYPE_2"/>
    <property type="match status" value="1"/>
</dbReference>
<dbReference type="InterPro" id="IPR047084">
    <property type="entry name" value="GFAT_N"/>
</dbReference>
<dbReference type="CDD" id="cd00714">
    <property type="entry name" value="GFAT"/>
    <property type="match status" value="1"/>
</dbReference>
<evidence type="ECO:0000256" key="6">
    <source>
        <dbReference type="ARBA" id="ARBA00022576"/>
    </source>
</evidence>
<keyword evidence="6 11" id="KW-0032">Aminotransferase</keyword>
<dbReference type="GO" id="GO:0006487">
    <property type="term" value="P:protein N-linked glycosylation"/>
    <property type="evidence" value="ECO:0007669"/>
    <property type="project" value="TreeGrafter"/>
</dbReference>
<dbReference type="CDD" id="cd05008">
    <property type="entry name" value="SIS_GlmS_GlmD_1"/>
    <property type="match status" value="1"/>
</dbReference>
<dbReference type="GeneID" id="56031063"/>
<dbReference type="GO" id="GO:0005975">
    <property type="term" value="P:carbohydrate metabolic process"/>
    <property type="evidence" value="ECO:0007669"/>
    <property type="project" value="UniProtKB-UniRule"/>
</dbReference>
<dbReference type="HAMAP" id="MF_00164">
    <property type="entry name" value="GlmS"/>
    <property type="match status" value="1"/>
</dbReference>
<dbReference type="PANTHER" id="PTHR10937">
    <property type="entry name" value="GLUCOSAMINE--FRUCTOSE-6-PHOSPHATE AMINOTRANSFERASE, ISOMERIZING"/>
    <property type="match status" value="1"/>
</dbReference>
<evidence type="ECO:0000256" key="7">
    <source>
        <dbReference type="ARBA" id="ARBA00022679"/>
    </source>
</evidence>
<keyword evidence="15" id="KW-1185">Reference proteome</keyword>
<geneLocation type="plasmid" evidence="14 15">
    <name>unnamed1</name>
</geneLocation>
<dbReference type="Pfam" id="PF13522">
    <property type="entry name" value="GATase_6"/>
    <property type="match status" value="1"/>
</dbReference>
<dbReference type="FunFam" id="3.40.50.10490:FF:000001">
    <property type="entry name" value="Glutamine--fructose-6-phosphate aminotransferase [isomerizing]"/>
    <property type="match status" value="1"/>
</dbReference>